<dbReference type="Proteomes" id="UP001163321">
    <property type="component" value="Chromosome 8"/>
</dbReference>
<accession>A0ACC0VTI8</accession>
<reference evidence="1 2" key="1">
    <citation type="journal article" date="2022" name="bioRxiv">
        <title>The genome of the oomycete Peronosclerospora sorghi, a cosmopolitan pathogen of maize and sorghum, is inflated with dispersed pseudogenes.</title>
        <authorList>
            <person name="Fletcher K."/>
            <person name="Martin F."/>
            <person name="Isakeit T."/>
            <person name="Cavanaugh K."/>
            <person name="Magill C."/>
            <person name="Michelmore R."/>
        </authorList>
    </citation>
    <scope>NUCLEOTIDE SEQUENCE [LARGE SCALE GENOMIC DNA]</scope>
    <source>
        <strain evidence="1">P6</strain>
    </source>
</reference>
<comment type="caution">
    <text evidence="1">The sequence shown here is derived from an EMBL/GenBank/DDBJ whole genome shotgun (WGS) entry which is preliminary data.</text>
</comment>
<gene>
    <name evidence="1" type="ORF">PsorP6_003031</name>
</gene>
<name>A0ACC0VTI8_9STRA</name>
<organism evidence="1 2">
    <name type="scientific">Peronosclerospora sorghi</name>
    <dbReference type="NCBI Taxonomy" id="230839"/>
    <lineage>
        <taxon>Eukaryota</taxon>
        <taxon>Sar</taxon>
        <taxon>Stramenopiles</taxon>
        <taxon>Oomycota</taxon>
        <taxon>Peronosporomycetes</taxon>
        <taxon>Peronosporales</taxon>
        <taxon>Peronosporaceae</taxon>
        <taxon>Peronosclerospora</taxon>
    </lineage>
</organism>
<protein>
    <submittedName>
        <fullName evidence="1">Uncharacterized protein</fullName>
    </submittedName>
</protein>
<keyword evidence="2" id="KW-1185">Reference proteome</keyword>
<dbReference type="EMBL" id="CM047587">
    <property type="protein sequence ID" value="KAI9908781.1"/>
    <property type="molecule type" value="Genomic_DNA"/>
</dbReference>
<evidence type="ECO:0000313" key="2">
    <source>
        <dbReference type="Proteomes" id="UP001163321"/>
    </source>
</evidence>
<proteinExistence type="predicted"/>
<sequence length="84" mass="9109">MESNIDYNVGVVDSVGADVQKLIDRDRVALSFVVACGNFLQALSSTRGCSMQLHECIPPSDVLAVLTTQMTEIGVYFAVLHYVS</sequence>
<evidence type="ECO:0000313" key="1">
    <source>
        <dbReference type="EMBL" id="KAI9908781.1"/>
    </source>
</evidence>